<feature type="domain" description="Carbohydrate kinase FGGY N-terminal" evidence="5">
    <location>
        <begin position="4"/>
        <end position="249"/>
    </location>
</feature>
<evidence type="ECO:0000259" key="6">
    <source>
        <dbReference type="Pfam" id="PF02782"/>
    </source>
</evidence>
<keyword evidence="3 4" id="KW-0418">Kinase</keyword>
<feature type="domain" description="Carbohydrate kinase FGGY C-terminal" evidence="6">
    <location>
        <begin position="261"/>
        <end position="452"/>
    </location>
</feature>
<dbReference type="GO" id="GO:0016773">
    <property type="term" value="F:phosphotransferase activity, alcohol group as acceptor"/>
    <property type="evidence" value="ECO:0007669"/>
    <property type="project" value="InterPro"/>
</dbReference>
<evidence type="ECO:0000256" key="1">
    <source>
        <dbReference type="ARBA" id="ARBA00009156"/>
    </source>
</evidence>
<keyword evidence="8" id="KW-1185">Reference proteome</keyword>
<name>A0A926D6E7_9FIRM</name>
<evidence type="ECO:0000313" key="7">
    <source>
        <dbReference type="EMBL" id="MBC8533260.1"/>
    </source>
</evidence>
<dbReference type="AlphaFoldDB" id="A0A926D6E7"/>
<dbReference type="GO" id="GO:0005975">
    <property type="term" value="P:carbohydrate metabolic process"/>
    <property type="evidence" value="ECO:0007669"/>
    <property type="project" value="InterPro"/>
</dbReference>
<organism evidence="7 8">
    <name type="scientific">Yeguia hominis</name>
    <dbReference type="NCBI Taxonomy" id="2763662"/>
    <lineage>
        <taxon>Bacteria</taxon>
        <taxon>Bacillati</taxon>
        <taxon>Bacillota</taxon>
        <taxon>Clostridia</taxon>
        <taxon>Eubacteriales</taxon>
        <taxon>Yeguiaceae</taxon>
        <taxon>Yeguia</taxon>
    </lineage>
</organism>
<dbReference type="PANTHER" id="PTHR43095">
    <property type="entry name" value="SUGAR KINASE"/>
    <property type="match status" value="1"/>
</dbReference>
<proteinExistence type="inferred from homology"/>
<comment type="caution">
    <text evidence="7">The sequence shown here is derived from an EMBL/GenBank/DDBJ whole genome shotgun (WGS) entry which is preliminary data.</text>
</comment>
<dbReference type="InterPro" id="IPR000577">
    <property type="entry name" value="Carb_kinase_FGGY"/>
</dbReference>
<dbReference type="InterPro" id="IPR018485">
    <property type="entry name" value="FGGY_C"/>
</dbReference>
<evidence type="ECO:0000313" key="8">
    <source>
        <dbReference type="Proteomes" id="UP000651482"/>
    </source>
</evidence>
<dbReference type="Gene3D" id="3.30.420.40">
    <property type="match status" value="2"/>
</dbReference>
<protein>
    <submittedName>
        <fullName evidence="7">Carbohydrate kinase</fullName>
    </submittedName>
</protein>
<evidence type="ECO:0000256" key="2">
    <source>
        <dbReference type="ARBA" id="ARBA00022679"/>
    </source>
</evidence>
<dbReference type="Pfam" id="PF00370">
    <property type="entry name" value="FGGY_N"/>
    <property type="match status" value="1"/>
</dbReference>
<gene>
    <name evidence="7" type="ORF">IAG03_04435</name>
</gene>
<evidence type="ECO:0000259" key="5">
    <source>
        <dbReference type="Pfam" id="PF00370"/>
    </source>
</evidence>
<dbReference type="PANTHER" id="PTHR43095:SF3">
    <property type="entry name" value="L-XYLULOSE_3-KETO-L-GULONATE KINASE"/>
    <property type="match status" value="1"/>
</dbReference>
<dbReference type="Proteomes" id="UP000651482">
    <property type="component" value="Unassembled WGS sequence"/>
</dbReference>
<dbReference type="InterPro" id="IPR018484">
    <property type="entry name" value="FGGY_N"/>
</dbReference>
<comment type="similarity">
    <text evidence="1 4">Belongs to the FGGY kinase family.</text>
</comment>
<reference evidence="7" key="1">
    <citation type="submission" date="2020-08" db="EMBL/GenBank/DDBJ databases">
        <title>Genome public.</title>
        <authorList>
            <person name="Liu C."/>
            <person name="Sun Q."/>
        </authorList>
    </citation>
    <scope>NUCLEOTIDE SEQUENCE</scope>
    <source>
        <strain evidence="7">NSJ-40</strain>
    </source>
</reference>
<dbReference type="InterPro" id="IPR018483">
    <property type="entry name" value="Carb_kinase_FGGY_CS"/>
</dbReference>
<dbReference type="InterPro" id="IPR043129">
    <property type="entry name" value="ATPase_NBD"/>
</dbReference>
<dbReference type="InterPro" id="IPR050406">
    <property type="entry name" value="FGGY_Carb_Kinase"/>
</dbReference>
<dbReference type="CDD" id="cd07802">
    <property type="entry name" value="ASKHA_NBD_FGGY_EcLyxK-like"/>
    <property type="match status" value="1"/>
</dbReference>
<dbReference type="GO" id="GO:0016301">
    <property type="term" value="F:kinase activity"/>
    <property type="evidence" value="ECO:0007669"/>
    <property type="project" value="UniProtKB-KW"/>
</dbReference>
<accession>A0A926D6E7</accession>
<dbReference type="PIRSF" id="PIRSF000538">
    <property type="entry name" value="GlpK"/>
    <property type="match status" value="1"/>
</dbReference>
<dbReference type="Pfam" id="PF02782">
    <property type="entry name" value="FGGY_C"/>
    <property type="match status" value="1"/>
</dbReference>
<dbReference type="PROSITE" id="PS00445">
    <property type="entry name" value="FGGY_KINASES_2"/>
    <property type="match status" value="1"/>
</dbReference>
<keyword evidence="2 4" id="KW-0808">Transferase</keyword>
<dbReference type="SUPFAM" id="SSF53067">
    <property type="entry name" value="Actin-like ATPase domain"/>
    <property type="match status" value="2"/>
</dbReference>
<dbReference type="RefSeq" id="WP_249318607.1">
    <property type="nucleotide sequence ID" value="NZ_JACRSN010000005.1"/>
</dbReference>
<sequence length="508" mass="55522">MKQYLLGVDNGGTLARAALCDASGREIAVVSYPTRLLTPAPGQTERDLTEFWEATARCIREVIQKAGIQPAEIACVACCGHGKGLYLIDGDGKPLANGIISTDTRAHEYLTLWEQDGTAEKIREWTCQSILVSQPCALLRWMKDHRPEVYEKIGTVLEAKDYIRYCLTGEAYGEMTDFSGTNLVNLHTRSYDARLFEAFGIPEMADKMPPLCSALDLCGRITHEAAALCGLQAGTPVAGGMFDIDACALASGVTDEENLCVIAGTWSINEYISSVPVTDGTVAMNSIFCMPEYYLIEESSPTSAGNLAWLAKNVFDTDKQEAARQGHSIYQVFDTLAEAVDPATDLYYLPYIFGSQDHPCARGAFIGMNAQTTKAQMIRAVLEGVVFNHRMHVDKLLESRKDHPPRCIRLAGGAAHSTLWVQMFADILGLPIETILSDELGTLGCAINGAVTCGLYASLKEAAAHMVHVGDTVLPDPQKFAEYERKYRIFTQMVQELHPVWDAIGTGN</sequence>
<evidence type="ECO:0000256" key="3">
    <source>
        <dbReference type="ARBA" id="ARBA00022777"/>
    </source>
</evidence>
<evidence type="ECO:0000256" key="4">
    <source>
        <dbReference type="RuleBase" id="RU003733"/>
    </source>
</evidence>
<dbReference type="EMBL" id="JACRSN010000005">
    <property type="protein sequence ID" value="MBC8533260.1"/>
    <property type="molecule type" value="Genomic_DNA"/>
</dbReference>